<evidence type="ECO:0000313" key="1">
    <source>
        <dbReference type="EMBL" id="KAJ2794495.1"/>
    </source>
</evidence>
<evidence type="ECO:0000313" key="2">
    <source>
        <dbReference type="Proteomes" id="UP001140096"/>
    </source>
</evidence>
<organism evidence="1 2">
    <name type="scientific">Coemansia furcata</name>
    <dbReference type="NCBI Taxonomy" id="417177"/>
    <lineage>
        <taxon>Eukaryota</taxon>
        <taxon>Fungi</taxon>
        <taxon>Fungi incertae sedis</taxon>
        <taxon>Zoopagomycota</taxon>
        <taxon>Kickxellomycotina</taxon>
        <taxon>Kickxellomycetes</taxon>
        <taxon>Kickxellales</taxon>
        <taxon>Kickxellaceae</taxon>
        <taxon>Coemansia</taxon>
    </lineage>
</organism>
<dbReference type="Proteomes" id="UP001140096">
    <property type="component" value="Unassembled WGS sequence"/>
</dbReference>
<feature type="non-terminal residue" evidence="1">
    <location>
        <position position="62"/>
    </location>
</feature>
<proteinExistence type="predicted"/>
<protein>
    <submittedName>
        <fullName evidence="1">Uncharacterized protein</fullName>
    </submittedName>
</protein>
<dbReference type="EMBL" id="JANBUP010004258">
    <property type="protein sequence ID" value="KAJ2794495.1"/>
    <property type="molecule type" value="Genomic_DNA"/>
</dbReference>
<reference evidence="1" key="1">
    <citation type="submission" date="2022-07" db="EMBL/GenBank/DDBJ databases">
        <title>Phylogenomic reconstructions and comparative analyses of Kickxellomycotina fungi.</title>
        <authorList>
            <person name="Reynolds N.K."/>
            <person name="Stajich J.E."/>
            <person name="Barry K."/>
            <person name="Grigoriev I.V."/>
            <person name="Crous P."/>
            <person name="Smith M.E."/>
        </authorList>
    </citation>
    <scope>NUCLEOTIDE SEQUENCE</scope>
    <source>
        <strain evidence="1">CBS 102833</strain>
    </source>
</reference>
<comment type="caution">
    <text evidence="1">The sequence shown here is derived from an EMBL/GenBank/DDBJ whole genome shotgun (WGS) entry which is preliminary data.</text>
</comment>
<accession>A0ACC1KSY7</accession>
<gene>
    <name evidence="1" type="ORF">H4S07_006741</name>
</gene>
<sequence>MNKQPIVVIGAGVIGLTVANQLQENDKYAVTIVAEHVPDSLPAGTRESSGWASPWAGAHWRA</sequence>
<name>A0ACC1KSY7_9FUNG</name>
<keyword evidence="2" id="KW-1185">Reference proteome</keyword>